<comment type="caution">
    <text evidence="1">The sequence shown here is derived from an EMBL/GenBank/DDBJ whole genome shotgun (WGS) entry which is preliminary data.</text>
</comment>
<dbReference type="EMBL" id="NIBL01000005">
    <property type="protein sequence ID" value="OUZ14529.1"/>
    <property type="molecule type" value="Genomic_DNA"/>
</dbReference>
<evidence type="ECO:0000313" key="1">
    <source>
        <dbReference type="EMBL" id="OUZ14529.1"/>
    </source>
</evidence>
<dbReference type="PANTHER" id="PTHR34819">
    <property type="entry name" value="LARGE CYSTEINE-RICH PERIPLASMIC PROTEIN OMCB"/>
    <property type="match status" value="1"/>
</dbReference>
<protein>
    <recommendedName>
        <fullName evidence="3">DUF11 domain-containing protein</fullName>
    </recommendedName>
</protein>
<dbReference type="PANTHER" id="PTHR34819:SF3">
    <property type="entry name" value="CELL SURFACE PROTEIN"/>
    <property type="match status" value="1"/>
</dbReference>
<gene>
    <name evidence="1" type="ORF">A5869_002318</name>
</gene>
<dbReference type="RefSeq" id="WP_256968880.1">
    <property type="nucleotide sequence ID" value="NZ_NIBL01000005.1"/>
</dbReference>
<evidence type="ECO:0000313" key="2">
    <source>
        <dbReference type="Proteomes" id="UP000196503"/>
    </source>
</evidence>
<dbReference type="InterPro" id="IPR051172">
    <property type="entry name" value="Chlamydia_OmcB"/>
</dbReference>
<name>A0A200HQE3_9ENTE</name>
<sequence length="704" mass="80328">MEWKIAPKFEERMVAQKYYINGLGDLINNNGPRIYKGMGYAIQTAGEKTLELKEATVHNPEGIDVGTIKLYGKTLRETQFKLLKDNVQSGQAISLTPEIEYIKAEFSKPILARSDVYLTVKTKVIDEKWPKEIFASAESTSSTTLYNWGFVYYSDDKGKIIGEKYTEAVGSYNRAFLTLRVEYDNNWQTSIEAHNEDLTRLTYILTPNRVDENMPFTIVTLLPDGVDVINEYHRPLENMGYQVVHHYLGTDKTTLIFTKTLKDIDIGENYPIQKYRYSFRQQIQFNKYLTKAVHQLDHYIYWYDPSVLKTTSGWADESTIVRNNQLDLDGKGTFVGKSVLKAMTKVDFGPPEEVIIHEKIGHTPEDLSVHPLIVSPLEEFFYEINLENRTKQTSKPYALYNILPHKGDTMNDQDRIIDRCSTDGAIFEKIAQSDPDFDVYYSGVQDIQKLTTANWKPLTDSVDASRVKSIKVVLKKEMQANTVKKPLIQMRASHNPANLLSHNSSLLTQEGKTFLLDSNVVEARGVGELTKPVLQVLKEVDKITAYPKEVLQYTFNVKNTGDGTWYGTLEDVLPEKDLNYVAHSTKVNTKTITDKLWETAEDLAVSDEKVWNDNSLRYLVTLKPRQELKLSFKTKIVKEEDGKIVNRFYGINAENPDFNKDSNTVETQVHVRKLMVNKAVDKAEAKTGDTLTYILTVENTGTAK</sequence>
<dbReference type="NCBIfam" id="TIGR01451">
    <property type="entry name" value="B_ant_repeat"/>
    <property type="match status" value="2"/>
</dbReference>
<dbReference type="Proteomes" id="UP000196503">
    <property type="component" value="Unassembled WGS sequence"/>
</dbReference>
<evidence type="ECO:0008006" key="3">
    <source>
        <dbReference type="Google" id="ProtNLM"/>
    </source>
</evidence>
<organism evidence="1 2">
    <name type="scientific">Enterococcus cecorum</name>
    <dbReference type="NCBI Taxonomy" id="44008"/>
    <lineage>
        <taxon>Bacteria</taxon>
        <taxon>Bacillati</taxon>
        <taxon>Bacillota</taxon>
        <taxon>Bacilli</taxon>
        <taxon>Lactobacillales</taxon>
        <taxon>Enterococcaceae</taxon>
        <taxon>Enterococcus</taxon>
    </lineage>
</organism>
<dbReference type="AlphaFoldDB" id="A0A200HQE3"/>
<accession>A0A200HQE3</accession>
<reference evidence="1 2" key="1">
    <citation type="submission" date="2017-05" db="EMBL/GenBank/DDBJ databases">
        <title>The Genome Sequence of Enterococcus faecium 2D5_DIV0622.</title>
        <authorList>
            <consortium name="The Broad Institute Genomics Platform"/>
            <consortium name="The Broad Institute Genomic Center for Infectious Diseases"/>
            <person name="Earl A."/>
            <person name="Manson A."/>
            <person name="Schwartman J."/>
            <person name="Gilmore M."/>
            <person name="Abouelleil A."/>
            <person name="Cao P."/>
            <person name="Chapman S."/>
            <person name="Cusick C."/>
            <person name="Shea T."/>
            <person name="Young S."/>
            <person name="Neafsey D."/>
            <person name="Nusbaum C."/>
            <person name="Birren B."/>
        </authorList>
    </citation>
    <scope>NUCLEOTIDE SEQUENCE [LARGE SCALE GENOMIC DNA]</scope>
    <source>
        <strain evidence="1 2">2D5_DIV0622</strain>
    </source>
</reference>
<proteinExistence type="predicted"/>
<dbReference type="InterPro" id="IPR047589">
    <property type="entry name" value="DUF11_rpt"/>
</dbReference>